<dbReference type="WBParaSite" id="ASIM_0001774901-mRNA-1">
    <property type="protein sequence ID" value="ASIM_0001774901-mRNA-1"/>
    <property type="gene ID" value="ASIM_0001774901"/>
</dbReference>
<dbReference type="Proteomes" id="UP000267096">
    <property type="component" value="Unassembled WGS sequence"/>
</dbReference>
<dbReference type="AlphaFoldDB" id="A0A0M3K9V4"/>
<proteinExistence type="predicted"/>
<reference evidence="3" key="1">
    <citation type="submission" date="2017-02" db="UniProtKB">
        <authorList>
            <consortium name="WormBaseParasite"/>
        </authorList>
    </citation>
    <scope>IDENTIFICATION</scope>
</reference>
<reference evidence="1 2" key="2">
    <citation type="submission" date="2018-11" db="EMBL/GenBank/DDBJ databases">
        <authorList>
            <consortium name="Pathogen Informatics"/>
        </authorList>
    </citation>
    <scope>NUCLEOTIDE SEQUENCE [LARGE SCALE GENOMIC DNA]</scope>
</reference>
<gene>
    <name evidence="1" type="ORF">ASIM_LOCUS17151</name>
</gene>
<evidence type="ECO:0000313" key="3">
    <source>
        <dbReference type="WBParaSite" id="ASIM_0001774901-mRNA-1"/>
    </source>
</evidence>
<keyword evidence="2" id="KW-1185">Reference proteome</keyword>
<dbReference type="OrthoDB" id="5905479at2759"/>
<evidence type="ECO:0000313" key="1">
    <source>
        <dbReference type="EMBL" id="VDK59623.1"/>
    </source>
</evidence>
<evidence type="ECO:0000313" key="2">
    <source>
        <dbReference type="Proteomes" id="UP000267096"/>
    </source>
</evidence>
<name>A0A0M3K9V4_ANISI</name>
<protein>
    <submittedName>
        <fullName evidence="3">DSPn domain-containing protein</fullName>
    </submittedName>
</protein>
<accession>A0A0M3K9V4</accession>
<sequence>MNNEELCNRPSTSLLNVGQVLRQQSDTTHMSRRLVRSSAICEEDRPATSCNMHADEKVTVMIFCRKGWMCAKFFMRQLSRDDFNYWGIVVSSYQTDPVQRQEFRLGPSCTIDFLP</sequence>
<dbReference type="EMBL" id="UYRR01033796">
    <property type="protein sequence ID" value="VDK59623.1"/>
    <property type="molecule type" value="Genomic_DNA"/>
</dbReference>
<organism evidence="3">
    <name type="scientific">Anisakis simplex</name>
    <name type="common">Herring worm</name>
    <dbReference type="NCBI Taxonomy" id="6269"/>
    <lineage>
        <taxon>Eukaryota</taxon>
        <taxon>Metazoa</taxon>
        <taxon>Ecdysozoa</taxon>
        <taxon>Nematoda</taxon>
        <taxon>Chromadorea</taxon>
        <taxon>Rhabditida</taxon>
        <taxon>Spirurina</taxon>
        <taxon>Ascaridomorpha</taxon>
        <taxon>Ascaridoidea</taxon>
        <taxon>Anisakidae</taxon>
        <taxon>Anisakis</taxon>
        <taxon>Anisakis simplex complex</taxon>
    </lineage>
</organism>